<gene>
    <name evidence="1" type="ORF">NG824_01310</name>
</gene>
<name>A0AA46Y8Y2_9XANT</name>
<sequence>MMFAMALLAGAATGSAHFSASRPQSFSNVCRIEEEGELLGTTLWILPAVDGTRLLIQRYEGGPLTPALLSTRVEDGKLVVYSDRNEPLYAVRRDGKGVRIRYLNGEQGSDGGNDERLPPVVTVGEFPDCK</sequence>
<organism evidence="1 2">
    <name type="scientific">Xanthomonas sacchari</name>
    <dbReference type="NCBI Taxonomy" id="56458"/>
    <lineage>
        <taxon>Bacteria</taxon>
        <taxon>Pseudomonadati</taxon>
        <taxon>Pseudomonadota</taxon>
        <taxon>Gammaproteobacteria</taxon>
        <taxon>Lysobacterales</taxon>
        <taxon>Lysobacteraceae</taxon>
        <taxon>Xanthomonas</taxon>
    </lineage>
</organism>
<evidence type="ECO:0000313" key="1">
    <source>
        <dbReference type="EMBL" id="UYK89126.1"/>
    </source>
</evidence>
<dbReference type="Proteomes" id="UP001164392">
    <property type="component" value="Chromosome"/>
</dbReference>
<dbReference type="RefSeq" id="WP_267093301.1">
    <property type="nucleotide sequence ID" value="NZ_CP099532.1"/>
</dbReference>
<dbReference type="AlphaFoldDB" id="A0AA46Y8Y2"/>
<dbReference type="EMBL" id="CP099534">
    <property type="protein sequence ID" value="UYK89126.1"/>
    <property type="molecule type" value="Genomic_DNA"/>
</dbReference>
<accession>A0AA46Y8Y2</accession>
<proteinExistence type="predicted"/>
<reference evidence="1" key="1">
    <citation type="submission" date="2022-06" db="EMBL/GenBank/DDBJ databases">
        <title>Dynamics of rice microbiomes reveals core vertical transmitted seed endophytes.</title>
        <authorList>
            <person name="Liao K."/>
            <person name="Zhang X."/>
        </authorList>
    </citation>
    <scope>NUCLEOTIDE SEQUENCE</scope>
    <source>
        <strain evidence="1">JR3-14</strain>
    </source>
</reference>
<evidence type="ECO:0000313" key="2">
    <source>
        <dbReference type="Proteomes" id="UP001164392"/>
    </source>
</evidence>
<protein>
    <submittedName>
        <fullName evidence="1">Uncharacterized protein</fullName>
    </submittedName>
</protein>